<dbReference type="PANTHER" id="PTHR34407:SF1">
    <property type="entry name" value="SGNH HYDROLASE-TYPE ESTERASE DOMAIN-CONTAINING PROTEIN"/>
    <property type="match status" value="1"/>
</dbReference>
<dbReference type="Proteomes" id="UP000077266">
    <property type="component" value="Unassembled WGS sequence"/>
</dbReference>
<protein>
    <recommendedName>
        <fullName evidence="3">SGNH hydrolase-type esterase domain-containing protein</fullName>
    </recommendedName>
</protein>
<evidence type="ECO:0000313" key="1">
    <source>
        <dbReference type="EMBL" id="KZV99952.1"/>
    </source>
</evidence>
<keyword evidence="2" id="KW-1185">Reference proteome</keyword>
<dbReference type="EMBL" id="KV425904">
    <property type="protein sequence ID" value="KZV99952.1"/>
    <property type="molecule type" value="Genomic_DNA"/>
</dbReference>
<evidence type="ECO:0008006" key="3">
    <source>
        <dbReference type="Google" id="ProtNLM"/>
    </source>
</evidence>
<dbReference type="Gene3D" id="3.40.50.1110">
    <property type="entry name" value="SGNH hydrolase"/>
    <property type="match status" value="1"/>
</dbReference>
<dbReference type="SUPFAM" id="SSF52266">
    <property type="entry name" value="SGNH hydrolase"/>
    <property type="match status" value="1"/>
</dbReference>
<accession>A0A165MYP3</accession>
<sequence length="385" mass="43789">MARAKGGNPLHFGIIGGSLSRGHACKCTVFHKQIFDWWNETFPNPGNEYVDGSVGARGSSYFKFCISEHLRQNADFIIIELGINDLLIEEHMINMESILRNVLSFPSKPAVILTASFSLMDKIQMGADGHLPVAQYYDVPVISLRNALLPIIQRYPKKIEDYFVFYDPVFPEVADLLHLKAIGHRVLAETTIAFLKRQKCILEHGRLEMKQNETLFPTGEDYSDSVPRLTLFKSRWSNTTVSPIVRPHCASVDNPADPLRALPSTFGWELAPYPHVKKRAYHSTRVGSQIDFEIEVVEGWVQISYERSRRHGLGRVRCWFDDEDEMSGKILDGWWEIKAVQPSVTEVNTSPISPGKHIMHCKLLEKYNEEEGRGTLFMLIAVLTM</sequence>
<dbReference type="AlphaFoldDB" id="A0A165MYP3"/>
<name>A0A165MYP3_EXIGL</name>
<dbReference type="InterPro" id="IPR036514">
    <property type="entry name" value="SGNH_hydro_sf"/>
</dbReference>
<proteinExistence type="predicted"/>
<reference evidence="1 2" key="1">
    <citation type="journal article" date="2016" name="Mol. Biol. Evol.">
        <title>Comparative Genomics of Early-Diverging Mushroom-Forming Fungi Provides Insights into the Origins of Lignocellulose Decay Capabilities.</title>
        <authorList>
            <person name="Nagy L.G."/>
            <person name="Riley R."/>
            <person name="Tritt A."/>
            <person name="Adam C."/>
            <person name="Daum C."/>
            <person name="Floudas D."/>
            <person name="Sun H."/>
            <person name="Yadav J.S."/>
            <person name="Pangilinan J."/>
            <person name="Larsson K.H."/>
            <person name="Matsuura K."/>
            <person name="Barry K."/>
            <person name="Labutti K."/>
            <person name="Kuo R."/>
            <person name="Ohm R.A."/>
            <person name="Bhattacharya S.S."/>
            <person name="Shirouzu T."/>
            <person name="Yoshinaga Y."/>
            <person name="Martin F.M."/>
            <person name="Grigoriev I.V."/>
            <person name="Hibbett D.S."/>
        </authorList>
    </citation>
    <scope>NUCLEOTIDE SEQUENCE [LARGE SCALE GENOMIC DNA]</scope>
    <source>
        <strain evidence="1 2">HHB12029</strain>
    </source>
</reference>
<evidence type="ECO:0000313" key="2">
    <source>
        <dbReference type="Proteomes" id="UP000077266"/>
    </source>
</evidence>
<dbReference type="OrthoDB" id="544608at2759"/>
<dbReference type="InParanoid" id="A0A165MYP3"/>
<gene>
    <name evidence="1" type="ORF">EXIGLDRAFT_831031</name>
</gene>
<organism evidence="1 2">
    <name type="scientific">Exidia glandulosa HHB12029</name>
    <dbReference type="NCBI Taxonomy" id="1314781"/>
    <lineage>
        <taxon>Eukaryota</taxon>
        <taxon>Fungi</taxon>
        <taxon>Dikarya</taxon>
        <taxon>Basidiomycota</taxon>
        <taxon>Agaricomycotina</taxon>
        <taxon>Agaricomycetes</taxon>
        <taxon>Auriculariales</taxon>
        <taxon>Exidiaceae</taxon>
        <taxon>Exidia</taxon>
    </lineage>
</organism>
<dbReference type="PANTHER" id="PTHR34407">
    <property type="entry name" value="EXPRESSED PROTEIN"/>
    <property type="match status" value="1"/>
</dbReference>
<dbReference type="CDD" id="cd00229">
    <property type="entry name" value="SGNH_hydrolase"/>
    <property type="match status" value="1"/>
</dbReference>